<feature type="domain" description="AMOP" evidence="10">
    <location>
        <begin position="849"/>
        <end position="964"/>
    </location>
</feature>
<feature type="compositionally biased region" description="Low complexity" evidence="7">
    <location>
        <begin position="478"/>
        <end position="509"/>
    </location>
</feature>
<evidence type="ECO:0000256" key="1">
    <source>
        <dbReference type="ARBA" id="ARBA00004370"/>
    </source>
</evidence>
<proteinExistence type="predicted"/>
<dbReference type="InterPro" id="IPR056619">
    <property type="entry name" value="C8-3_MUC4"/>
</dbReference>
<dbReference type="PROSITE" id="PS50026">
    <property type="entry name" value="EGF_3"/>
    <property type="match status" value="2"/>
</dbReference>
<feature type="compositionally biased region" description="Polar residues" evidence="7">
    <location>
        <begin position="140"/>
        <end position="204"/>
    </location>
</feature>
<feature type="region of interest" description="Disordered" evidence="7">
    <location>
        <begin position="535"/>
        <end position="581"/>
    </location>
</feature>
<evidence type="ECO:0000256" key="6">
    <source>
        <dbReference type="PROSITE-ProRule" id="PRU00076"/>
    </source>
</evidence>
<keyword evidence="2 8" id="KW-0812">Transmembrane</keyword>
<feature type="compositionally biased region" description="Polar residues" evidence="7">
    <location>
        <begin position="380"/>
        <end position="395"/>
    </location>
</feature>
<keyword evidence="4 8" id="KW-0472">Membrane</keyword>
<evidence type="ECO:0000259" key="10">
    <source>
        <dbReference type="PROSITE" id="PS50856"/>
    </source>
</evidence>
<reference evidence="14" key="1">
    <citation type="submission" date="2025-08" db="UniProtKB">
        <authorList>
            <consortium name="RefSeq"/>
        </authorList>
    </citation>
    <scope>IDENTIFICATION</scope>
</reference>
<evidence type="ECO:0000313" key="13">
    <source>
        <dbReference type="Proteomes" id="UP001652580"/>
    </source>
</evidence>
<evidence type="ECO:0000313" key="14">
    <source>
        <dbReference type="RefSeq" id="XP_057400911.1"/>
    </source>
</evidence>
<dbReference type="SMART" id="SM00539">
    <property type="entry name" value="NIDO"/>
    <property type="match status" value="1"/>
</dbReference>
<evidence type="ECO:0000256" key="3">
    <source>
        <dbReference type="ARBA" id="ARBA00022989"/>
    </source>
</evidence>
<feature type="transmembrane region" description="Helical" evidence="8">
    <location>
        <begin position="1667"/>
        <end position="1690"/>
    </location>
</feature>
<organism evidence="13 14">
    <name type="scientific">Balaenoptera acutorostrata</name>
    <name type="common">Common minke whale</name>
    <name type="synonym">Balaena rostrata</name>
    <dbReference type="NCBI Taxonomy" id="9767"/>
    <lineage>
        <taxon>Eukaryota</taxon>
        <taxon>Metazoa</taxon>
        <taxon>Chordata</taxon>
        <taxon>Craniata</taxon>
        <taxon>Vertebrata</taxon>
        <taxon>Euteleostomi</taxon>
        <taxon>Mammalia</taxon>
        <taxon>Eutheria</taxon>
        <taxon>Laurasiatheria</taxon>
        <taxon>Artiodactyla</taxon>
        <taxon>Whippomorpha</taxon>
        <taxon>Cetacea</taxon>
        <taxon>Mysticeti</taxon>
        <taxon>Balaenopteridae</taxon>
        <taxon>Balaenoptera</taxon>
    </lineage>
</organism>
<feature type="compositionally biased region" description="Low complexity" evidence="7">
    <location>
        <begin position="125"/>
        <end position="139"/>
    </location>
</feature>
<dbReference type="InterPro" id="IPR051495">
    <property type="entry name" value="Epithelial_Barrier/Signaling"/>
</dbReference>
<keyword evidence="13" id="KW-1185">Reference proteome</keyword>
<feature type="region of interest" description="Disordered" evidence="7">
    <location>
        <begin position="301"/>
        <end position="344"/>
    </location>
</feature>
<keyword evidence="5 6" id="KW-1015">Disulfide bond</keyword>
<accession>A0ABM3TFN7</accession>
<feature type="domain" description="NIDO" evidence="11">
    <location>
        <begin position="693"/>
        <end position="848"/>
    </location>
</feature>
<evidence type="ECO:0000259" key="12">
    <source>
        <dbReference type="PROSITE" id="PS51233"/>
    </source>
</evidence>
<feature type="region of interest" description="Disordered" evidence="7">
    <location>
        <begin position="223"/>
        <end position="272"/>
    </location>
</feature>
<comment type="caution">
    <text evidence="6">Lacks conserved residue(s) required for the propagation of feature annotation.</text>
</comment>
<feature type="compositionally biased region" description="Polar residues" evidence="7">
    <location>
        <begin position="320"/>
        <end position="329"/>
    </location>
</feature>
<evidence type="ECO:0000256" key="7">
    <source>
        <dbReference type="SAM" id="MobiDB-lite"/>
    </source>
</evidence>
<dbReference type="PANTHER" id="PTHR13802">
    <property type="entry name" value="MUCIN 4-RELATED"/>
    <property type="match status" value="1"/>
</dbReference>
<feature type="region of interest" description="Disordered" evidence="7">
    <location>
        <begin position="80"/>
        <end position="204"/>
    </location>
</feature>
<comment type="subcellular location">
    <subcellularLocation>
        <location evidence="1">Membrane</location>
    </subcellularLocation>
</comment>
<dbReference type="Pfam" id="PF23263">
    <property type="entry name" value="C8-3_MUC4"/>
    <property type="match status" value="1"/>
</dbReference>
<dbReference type="RefSeq" id="XP_057400911.1">
    <property type="nucleotide sequence ID" value="XM_057544928.1"/>
</dbReference>
<evidence type="ECO:0000259" key="11">
    <source>
        <dbReference type="PROSITE" id="PS51220"/>
    </source>
</evidence>
<dbReference type="PROSITE" id="PS51220">
    <property type="entry name" value="NIDO"/>
    <property type="match status" value="1"/>
</dbReference>
<feature type="compositionally biased region" description="Low complexity" evidence="7">
    <location>
        <begin position="535"/>
        <end position="554"/>
    </location>
</feature>
<feature type="compositionally biased region" description="Polar residues" evidence="7">
    <location>
        <begin position="83"/>
        <end position="92"/>
    </location>
</feature>
<evidence type="ECO:0000259" key="9">
    <source>
        <dbReference type="PROSITE" id="PS50026"/>
    </source>
</evidence>
<dbReference type="Pfam" id="PF00094">
    <property type="entry name" value="VWD"/>
    <property type="match status" value="1"/>
</dbReference>
<dbReference type="SMART" id="SM00181">
    <property type="entry name" value="EGF"/>
    <property type="match status" value="3"/>
</dbReference>
<dbReference type="InterPro" id="IPR000742">
    <property type="entry name" value="EGF"/>
</dbReference>
<keyword evidence="3 8" id="KW-1133">Transmembrane helix</keyword>
<dbReference type="InterPro" id="IPR005533">
    <property type="entry name" value="AMOP_dom"/>
</dbReference>
<feature type="compositionally biased region" description="Low complexity" evidence="7">
    <location>
        <begin position="439"/>
        <end position="462"/>
    </location>
</feature>
<dbReference type="Pfam" id="PF06119">
    <property type="entry name" value="NIDO"/>
    <property type="match status" value="1"/>
</dbReference>
<dbReference type="PROSITE" id="PS50856">
    <property type="entry name" value="AMOP"/>
    <property type="match status" value="1"/>
</dbReference>
<feature type="domain" description="VWFD" evidence="12">
    <location>
        <begin position="976"/>
        <end position="1176"/>
    </location>
</feature>
<feature type="compositionally biased region" description="Polar residues" evidence="7">
    <location>
        <begin position="104"/>
        <end position="124"/>
    </location>
</feature>
<feature type="compositionally biased region" description="Polar residues" evidence="7">
    <location>
        <begin position="510"/>
        <end position="519"/>
    </location>
</feature>
<dbReference type="SMART" id="SM00216">
    <property type="entry name" value="VWD"/>
    <property type="match status" value="1"/>
</dbReference>
<feature type="compositionally biased region" description="Low complexity" evidence="7">
    <location>
        <begin position="571"/>
        <end position="581"/>
    </location>
</feature>
<feature type="compositionally biased region" description="Basic and acidic residues" evidence="7">
    <location>
        <begin position="93"/>
        <end position="102"/>
    </location>
</feature>
<dbReference type="InterPro" id="IPR003886">
    <property type="entry name" value="NIDO_dom"/>
</dbReference>
<gene>
    <name evidence="14" type="primary">MUC4</name>
</gene>
<feature type="compositionally biased region" description="Polar residues" evidence="7">
    <location>
        <begin position="555"/>
        <end position="568"/>
    </location>
</feature>
<evidence type="ECO:0000256" key="4">
    <source>
        <dbReference type="ARBA" id="ARBA00023136"/>
    </source>
</evidence>
<dbReference type="InterPro" id="IPR001846">
    <property type="entry name" value="VWF_type-D"/>
</dbReference>
<feature type="domain" description="EGF-like" evidence="9">
    <location>
        <begin position="1620"/>
        <end position="1659"/>
    </location>
</feature>
<dbReference type="Proteomes" id="UP001652580">
    <property type="component" value="Chromosome 4"/>
</dbReference>
<feature type="region of interest" description="Disordered" evidence="7">
    <location>
        <begin position="358"/>
        <end position="424"/>
    </location>
</feature>
<feature type="disulfide bond" evidence="6">
    <location>
        <begin position="1443"/>
        <end position="1452"/>
    </location>
</feature>
<evidence type="ECO:0000256" key="2">
    <source>
        <dbReference type="ARBA" id="ARBA00022692"/>
    </source>
</evidence>
<name>A0ABM3TFN7_BALAC</name>
<feature type="region of interest" description="Disordered" evidence="7">
    <location>
        <begin position="586"/>
        <end position="605"/>
    </location>
</feature>
<evidence type="ECO:0000256" key="5">
    <source>
        <dbReference type="ARBA" id="ARBA00023157"/>
    </source>
</evidence>
<feature type="compositionally biased region" description="Polar residues" evidence="7">
    <location>
        <begin position="223"/>
        <end position="248"/>
    </location>
</feature>
<evidence type="ECO:0000256" key="8">
    <source>
        <dbReference type="SAM" id="Phobius"/>
    </source>
</evidence>
<feature type="compositionally biased region" description="Polar residues" evidence="7">
    <location>
        <begin position="463"/>
        <end position="477"/>
    </location>
</feature>
<dbReference type="SMART" id="SM00723">
    <property type="entry name" value="AMOP"/>
    <property type="match status" value="1"/>
</dbReference>
<feature type="compositionally biased region" description="Low complexity" evidence="7">
    <location>
        <begin position="301"/>
        <end position="319"/>
    </location>
</feature>
<feature type="compositionally biased region" description="Low complexity" evidence="7">
    <location>
        <begin position="586"/>
        <end position="597"/>
    </location>
</feature>
<sequence>MNTGGVGASPHLPLTNRVTWDTPFSVGRHLFHGRMSSVDSMMAKWKQHISYNIREDDITSFNRHYCREHKRHITNCNKKYHSSDLNSLNDNGTRGEQKEPTTHRYLSTSAQQTTAAFSQPHWTQGTETTGGTHVSSTSSNMTQTTEIVTSTSPSSILSGHTSQQTVTAGPTRQSTPLSASISPQESSAISQIGPTQGTQTAQESQTVSLFSPVMNTIKTVTSATSSFKPSGHSLSESVPQDTSTTGEVTTFIPAPSRENHTTQATTTTTGLWTAPTYPHATLGTSGGTSFSITSTMPQATSVVSTSGGQGGQSTSPATSVSLDTTSAISQTHQTQGTATTGEPQTSTLASLVMDTTLGGTAPALSSTASSQTTSGSAPPETSTSGKIKSFSPTSSRESHPTLSTTKLSTATSPDTTPGTTGLGSIIVSSTVSTIISEVSTTGRPTGQSSPASPSTSPQETSAISQMAQTQSTGTTKGSETVSSVSQVTETFSAVTSPPPSSTSNVHTSPQTVTHTLSPSGTITWSSTTLFTGHPTHLSVTSTSPPSTASLSSSVKTETSGTIVTSQKTDSGRSTATSLLLTTSQTLTTSTADTSRGTHSTAAPVPIKPEKGVSLFPYGLRARDQEFVKRTVDFTSPLFKPQIGFPLGSSLRDSLYFTDNGQIIFPESEYQIFSYPNPPLRGFTAWDPVALVAPFWDDADFSSSRGTIFYQEYETLYDEYNLLVREVESWIKMLTNTRNYKARWTLKVTWFHAPAYPAWGTIGTSTYQAILSTDGSRSYALFLYQSGGMQWDVTRRPGNPVLMGFSSGDGYFKNSPLTFQPVWEKYRPDQFLDSNSGLRGLQIYKLHKEEKPNYRLQCLQWLKRQSQWPSWGWNQISCPCSWRQGLWDLRFQPINIAWSGLGSRQLCSFSSWRGGVCCSYGPWGELLQGWRVQSPWQFDQELEPQNWCCRFNDKPSFCALYQLRRPHVSCAGYQPPRPAWMFGDPHITTLDGTNYTFNGLGDFLLVRTRDRNSSFLLQGRTAQTGSAQATNFIAFAAEYNSSSLDPITVQWLLKPGDTIHVLLNNQTVTFETNREDAIGQEMFNTSGVVMTRNGSMVSANFDGAVTISVIALSNILHASCSLPEEYQNRTEGLMGFWNGNPDDDFRMPNGSILPPGSSEETLFHYGMAWEISGTSLFGKRDDHLPSNFTPVFFSQLSGNKSLNGNLTSKCNGDKQCIYDALATGNRSLGLYTGMLFRRYQQMNTTLNQYPPSIEGPDVMEAYMGQAKLVNYTSSTKDVTFTLRNNCTDFKLFENGALLWTPKLLEPFTLEILARSAKDNLSSVLKPRTVVCACKAESQCLYNQTSWVGDSSLEVADCRCDGNTLGRYCNRSKDPCDEQCFPNVKCISGKGCEACPPNLTGDGRHCAPLENPFLCQNKSCPENFCYNNGHCYISQAPACQPTCTCPPAFTDTRCFLAGNNFPPTVRLELPLRIIHLSLIEEEGASQADVNASVAYRLRNLDVRAFLWNRQVDRIEPPRALASGSSLHCWNIISEFQYRPGGPVINFLNTQLLDAVVEAFLTPWRRWKRSAGPRNNVTFHPIRRRDVYSIMALNVSTLETYFQCSGYKGYHLVFHPQSGFTCVSPCSEGYCEHGGQCQHLPDGPRCSCEPFSIYTPWGERCEHLSLKLGAFFGILFGALGALLLLGVVLFVLLRFWGWSGTRFSYPLGS</sequence>
<protein>
    <submittedName>
        <fullName evidence="14">Mucin-4</fullName>
    </submittedName>
</protein>
<dbReference type="PANTHER" id="PTHR13802:SF52">
    <property type="entry name" value="MUCIN-4"/>
    <property type="match status" value="1"/>
</dbReference>
<dbReference type="GeneID" id="103001257"/>
<keyword evidence="6" id="KW-0245">EGF-like domain</keyword>
<feature type="compositionally biased region" description="Low complexity" evidence="7">
    <location>
        <begin position="330"/>
        <end position="341"/>
    </location>
</feature>
<feature type="compositionally biased region" description="Low complexity" evidence="7">
    <location>
        <begin position="401"/>
        <end position="424"/>
    </location>
</feature>
<feature type="compositionally biased region" description="Low complexity" evidence="7">
    <location>
        <begin position="261"/>
        <end position="272"/>
    </location>
</feature>
<feature type="compositionally biased region" description="Low complexity" evidence="7">
    <location>
        <begin position="358"/>
        <end position="379"/>
    </location>
</feature>
<dbReference type="PROSITE" id="PS51233">
    <property type="entry name" value="VWFD"/>
    <property type="match status" value="1"/>
</dbReference>
<feature type="region of interest" description="Disordered" evidence="7">
    <location>
        <begin position="439"/>
        <end position="519"/>
    </location>
</feature>
<feature type="domain" description="EGF-like" evidence="9">
    <location>
        <begin position="1414"/>
        <end position="1453"/>
    </location>
</feature>